<dbReference type="Pfam" id="PF00293">
    <property type="entry name" value="NUDIX"/>
    <property type="match status" value="1"/>
</dbReference>
<evidence type="ECO:0000256" key="9">
    <source>
        <dbReference type="ARBA" id="ARBA00023204"/>
    </source>
</evidence>
<protein>
    <recommendedName>
        <fullName evidence="13">8-oxo-dGTP diphosphatase</fullName>
        <ecNumber evidence="12">3.6.1.55</ecNumber>
    </recommendedName>
    <alternativeName>
        <fullName evidence="16">7,8-dihydro-8-oxoguanine-triphosphatase</fullName>
    </alternativeName>
    <alternativeName>
        <fullName evidence="15">Mutator protein MutT</fullName>
    </alternativeName>
    <alternativeName>
        <fullName evidence="14">dGTP pyrophosphohydrolase</fullName>
    </alternativeName>
</protein>
<dbReference type="InterPro" id="IPR036206">
    <property type="entry name" value="ThiamineP_synth_sf"/>
</dbReference>
<dbReference type="PANTHER" id="PTHR47707:SF1">
    <property type="entry name" value="NUDIX HYDROLASE FAMILY PROTEIN"/>
    <property type="match status" value="1"/>
</dbReference>
<comment type="similarity">
    <text evidence="2 17">Belongs to the Nudix hydrolase family.</text>
</comment>
<dbReference type="eggNOG" id="COG0494">
    <property type="taxonomic scope" value="Bacteria"/>
</dbReference>
<proteinExistence type="inferred from homology"/>
<dbReference type="GO" id="GO:0009228">
    <property type="term" value="P:thiamine biosynthetic process"/>
    <property type="evidence" value="ECO:0007669"/>
    <property type="project" value="UniProtKB-KW"/>
</dbReference>
<comment type="catalytic activity">
    <reaction evidence="10">
        <text>8-oxo-dGTP + H2O = 8-oxo-dGMP + diphosphate + H(+)</text>
        <dbReference type="Rhea" id="RHEA:31575"/>
        <dbReference type="ChEBI" id="CHEBI:15377"/>
        <dbReference type="ChEBI" id="CHEBI:15378"/>
        <dbReference type="ChEBI" id="CHEBI:33019"/>
        <dbReference type="ChEBI" id="CHEBI:63224"/>
        <dbReference type="ChEBI" id="CHEBI:77896"/>
        <dbReference type="EC" id="3.6.1.55"/>
    </reaction>
</comment>
<evidence type="ECO:0000256" key="16">
    <source>
        <dbReference type="ARBA" id="ARBA00042798"/>
    </source>
</evidence>
<dbReference type="Gene3D" id="3.90.79.10">
    <property type="entry name" value="Nucleoside Triphosphate Pyrophosphohydrolase"/>
    <property type="match status" value="1"/>
</dbReference>
<evidence type="ECO:0000256" key="13">
    <source>
        <dbReference type="ARBA" id="ARBA00040794"/>
    </source>
</evidence>
<evidence type="ECO:0000256" key="14">
    <source>
        <dbReference type="ARBA" id="ARBA00041592"/>
    </source>
</evidence>
<evidence type="ECO:0000313" key="20">
    <source>
        <dbReference type="Proteomes" id="UP000011021"/>
    </source>
</evidence>
<evidence type="ECO:0000256" key="2">
    <source>
        <dbReference type="ARBA" id="ARBA00005582"/>
    </source>
</evidence>
<dbReference type="GO" id="GO:0035539">
    <property type="term" value="F:8-oxo-7,8-dihydrodeoxyguanosine triphosphate pyrophosphatase activity"/>
    <property type="evidence" value="ECO:0007669"/>
    <property type="project" value="UniProtKB-EC"/>
</dbReference>
<dbReference type="GO" id="GO:0008413">
    <property type="term" value="F:8-oxo-7,8-dihydroguanosine triphosphate pyrophosphatase activity"/>
    <property type="evidence" value="ECO:0007669"/>
    <property type="project" value="TreeGrafter"/>
</dbReference>
<dbReference type="InterPro" id="IPR015797">
    <property type="entry name" value="NUDIX_hydrolase-like_dom_sf"/>
</dbReference>
<keyword evidence="9" id="KW-0234">DNA repair</keyword>
<evidence type="ECO:0000259" key="18">
    <source>
        <dbReference type="PROSITE" id="PS51462"/>
    </source>
</evidence>
<gene>
    <name evidence="19" type="ORF">HMPREF0551_1798</name>
</gene>
<keyword evidence="3" id="KW-0515">Mutator protein</keyword>
<dbReference type="GO" id="GO:0044715">
    <property type="term" value="F:8-oxo-dGDP phosphatase activity"/>
    <property type="evidence" value="ECO:0007669"/>
    <property type="project" value="TreeGrafter"/>
</dbReference>
<dbReference type="SUPFAM" id="SSF55811">
    <property type="entry name" value="Nudix"/>
    <property type="match status" value="1"/>
</dbReference>
<evidence type="ECO:0000256" key="4">
    <source>
        <dbReference type="ARBA" id="ARBA00022705"/>
    </source>
</evidence>
<keyword evidence="7 17" id="KW-0378">Hydrolase</keyword>
<dbReference type="InterPro" id="IPR020084">
    <property type="entry name" value="NUDIX_hydrolase_CS"/>
</dbReference>
<dbReference type="HOGENOM" id="CLU_076087_0_0_4"/>
<dbReference type="InterPro" id="IPR020476">
    <property type="entry name" value="Nudix_hydrolase"/>
</dbReference>
<keyword evidence="5" id="KW-0479">Metal-binding</keyword>
<dbReference type="PROSITE" id="PS51462">
    <property type="entry name" value="NUDIX"/>
    <property type="match status" value="1"/>
</dbReference>
<dbReference type="eggNOG" id="COG0352">
    <property type="taxonomic scope" value="Bacteria"/>
</dbReference>
<dbReference type="AlphaFoldDB" id="E7RYN4"/>
<dbReference type="STRING" id="887898.HMPREF0551_1798"/>
<accession>E7RYN4</accession>
<dbReference type="Gene3D" id="3.20.20.70">
    <property type="entry name" value="Aldolase class I"/>
    <property type="match status" value="1"/>
</dbReference>
<keyword evidence="6" id="KW-0227">DNA damage</keyword>
<keyword evidence="20" id="KW-1185">Reference proteome</keyword>
<dbReference type="EMBL" id="AEQP01000020">
    <property type="protein sequence ID" value="EFV94358.1"/>
    <property type="molecule type" value="Genomic_DNA"/>
</dbReference>
<organism evidence="19 20">
    <name type="scientific">Lautropia mirabilis ATCC 51599</name>
    <dbReference type="NCBI Taxonomy" id="887898"/>
    <lineage>
        <taxon>Bacteria</taxon>
        <taxon>Pseudomonadati</taxon>
        <taxon>Pseudomonadota</taxon>
        <taxon>Betaproteobacteria</taxon>
        <taxon>Burkholderiales</taxon>
        <taxon>Burkholderiaceae</taxon>
        <taxon>Lautropia</taxon>
    </lineage>
</organism>
<dbReference type="PANTHER" id="PTHR47707">
    <property type="entry name" value="8-OXO-DGTP DIPHOSPHATASE"/>
    <property type="match status" value="1"/>
</dbReference>
<evidence type="ECO:0000256" key="6">
    <source>
        <dbReference type="ARBA" id="ARBA00022763"/>
    </source>
</evidence>
<dbReference type="InterPro" id="IPR047127">
    <property type="entry name" value="MutT-like"/>
</dbReference>
<dbReference type="InterPro" id="IPR000086">
    <property type="entry name" value="NUDIX_hydrolase_dom"/>
</dbReference>
<evidence type="ECO:0000256" key="8">
    <source>
        <dbReference type="ARBA" id="ARBA00022842"/>
    </source>
</evidence>
<dbReference type="InterPro" id="IPR022998">
    <property type="entry name" value="ThiamineP_synth_TenI"/>
</dbReference>
<dbReference type="Pfam" id="PF02581">
    <property type="entry name" value="TMP-TENI"/>
    <property type="match status" value="1"/>
</dbReference>
<name>E7RYN4_9BURK</name>
<dbReference type="CDD" id="cd03425">
    <property type="entry name" value="NUDIX_MutT_NudA_like"/>
    <property type="match status" value="1"/>
</dbReference>
<evidence type="ECO:0000256" key="11">
    <source>
        <dbReference type="ARBA" id="ARBA00036904"/>
    </source>
</evidence>
<evidence type="ECO:0000256" key="7">
    <source>
        <dbReference type="ARBA" id="ARBA00022801"/>
    </source>
</evidence>
<dbReference type="GO" id="GO:0044716">
    <property type="term" value="F:8-oxo-GDP phosphatase activity"/>
    <property type="evidence" value="ECO:0007669"/>
    <property type="project" value="TreeGrafter"/>
</dbReference>
<dbReference type="InterPro" id="IPR013785">
    <property type="entry name" value="Aldolase_TIM"/>
</dbReference>
<feature type="domain" description="Nudix hydrolase" evidence="18">
    <location>
        <begin position="8"/>
        <end position="155"/>
    </location>
</feature>
<dbReference type="Proteomes" id="UP000011021">
    <property type="component" value="Unassembled WGS sequence"/>
</dbReference>
<keyword evidence="4" id="KW-0235">DNA replication</keyword>
<evidence type="ECO:0000256" key="1">
    <source>
        <dbReference type="ARBA" id="ARBA00001946"/>
    </source>
</evidence>
<evidence type="ECO:0000256" key="15">
    <source>
        <dbReference type="ARBA" id="ARBA00041979"/>
    </source>
</evidence>
<evidence type="ECO:0000256" key="5">
    <source>
        <dbReference type="ARBA" id="ARBA00022723"/>
    </source>
</evidence>
<reference evidence="19 20" key="1">
    <citation type="submission" date="2010-12" db="EMBL/GenBank/DDBJ databases">
        <authorList>
            <person name="Muzny D."/>
            <person name="Qin X."/>
            <person name="Deng J."/>
            <person name="Jiang H."/>
            <person name="Liu Y."/>
            <person name="Qu J."/>
            <person name="Song X.-Z."/>
            <person name="Zhang L."/>
            <person name="Thornton R."/>
            <person name="Coyle M."/>
            <person name="Francisco L."/>
            <person name="Jackson L."/>
            <person name="Javaid M."/>
            <person name="Korchina V."/>
            <person name="Kovar C."/>
            <person name="Mata R."/>
            <person name="Mathew T."/>
            <person name="Ngo R."/>
            <person name="Nguyen L."/>
            <person name="Nguyen N."/>
            <person name="Okwuonu G."/>
            <person name="Ongeri F."/>
            <person name="Pham C."/>
            <person name="Simmons D."/>
            <person name="Wilczek-Boney K."/>
            <person name="Hale W."/>
            <person name="Jakkamsetti A."/>
            <person name="Pham P."/>
            <person name="Ruth R."/>
            <person name="San Lucas F."/>
            <person name="Warren J."/>
            <person name="Zhang J."/>
            <person name="Zhao Z."/>
            <person name="Zhou C."/>
            <person name="Zhu D."/>
            <person name="Lee S."/>
            <person name="Bess C."/>
            <person name="Blankenburg K."/>
            <person name="Forbes L."/>
            <person name="Fu Q."/>
            <person name="Gubbala S."/>
            <person name="Hirani K."/>
            <person name="Jayaseelan J.C."/>
            <person name="Lara F."/>
            <person name="Munidasa M."/>
            <person name="Palculict T."/>
            <person name="Patil S."/>
            <person name="Pu L.-L."/>
            <person name="Saada N."/>
            <person name="Tang L."/>
            <person name="Weissenberger G."/>
            <person name="Zhu Y."/>
            <person name="Hemphill L."/>
            <person name="Shang Y."/>
            <person name="Youmans B."/>
            <person name="Ayvaz T."/>
            <person name="Ross M."/>
            <person name="Santibanez J."/>
            <person name="Aqrawi P."/>
            <person name="Gross S."/>
            <person name="Joshi V."/>
            <person name="Fowler G."/>
            <person name="Nazareth L."/>
            <person name="Reid J."/>
            <person name="Worley K."/>
            <person name="Petrosino J."/>
            <person name="Highlander S."/>
            <person name="Gibbs R."/>
        </authorList>
    </citation>
    <scope>NUCLEOTIDE SEQUENCE [LARGE SCALE GENOMIC DNA]</scope>
    <source>
        <strain evidence="19 20">ATCC 51599</strain>
    </source>
</reference>
<dbReference type="GO" id="GO:0006281">
    <property type="term" value="P:DNA repair"/>
    <property type="evidence" value="ECO:0007669"/>
    <property type="project" value="UniProtKB-KW"/>
</dbReference>
<comment type="caution">
    <text evidence="19">The sequence shown here is derived from an EMBL/GenBank/DDBJ whole genome shotgun (WGS) entry which is preliminary data.</text>
</comment>
<evidence type="ECO:0000256" key="12">
    <source>
        <dbReference type="ARBA" id="ARBA00038905"/>
    </source>
</evidence>
<comment type="cofactor">
    <cofactor evidence="1">
        <name>Mg(2+)</name>
        <dbReference type="ChEBI" id="CHEBI:18420"/>
    </cofactor>
</comment>
<dbReference type="PROSITE" id="PS00893">
    <property type="entry name" value="NUDIX_BOX"/>
    <property type="match status" value="1"/>
</dbReference>
<evidence type="ECO:0000256" key="3">
    <source>
        <dbReference type="ARBA" id="ARBA00022457"/>
    </source>
</evidence>
<evidence type="ECO:0000256" key="10">
    <source>
        <dbReference type="ARBA" id="ARBA00035861"/>
    </source>
</evidence>
<dbReference type="GO" id="GO:0006260">
    <property type="term" value="P:DNA replication"/>
    <property type="evidence" value="ECO:0007669"/>
    <property type="project" value="UniProtKB-KW"/>
</dbReference>
<evidence type="ECO:0000313" key="19">
    <source>
        <dbReference type="EMBL" id="EFV94358.1"/>
    </source>
</evidence>
<evidence type="ECO:0000256" key="17">
    <source>
        <dbReference type="RuleBase" id="RU003476"/>
    </source>
</evidence>
<comment type="catalytic activity">
    <reaction evidence="11">
        <text>8-oxo-GTP + H2O = 8-oxo-GMP + diphosphate + H(+)</text>
        <dbReference type="Rhea" id="RHEA:67616"/>
        <dbReference type="ChEBI" id="CHEBI:15377"/>
        <dbReference type="ChEBI" id="CHEBI:15378"/>
        <dbReference type="ChEBI" id="CHEBI:33019"/>
        <dbReference type="ChEBI" id="CHEBI:143553"/>
        <dbReference type="ChEBI" id="CHEBI:145694"/>
    </reaction>
</comment>
<dbReference type="EC" id="3.6.1.55" evidence="12"/>
<dbReference type="GO" id="GO:0046872">
    <property type="term" value="F:metal ion binding"/>
    <property type="evidence" value="ECO:0007669"/>
    <property type="project" value="UniProtKB-KW"/>
</dbReference>
<dbReference type="NCBIfam" id="NF006530">
    <property type="entry name" value="PRK08999.1"/>
    <property type="match status" value="1"/>
</dbReference>
<keyword evidence="8" id="KW-0460">Magnesium</keyword>
<dbReference type="SUPFAM" id="SSF51391">
    <property type="entry name" value="Thiamin phosphate synthase"/>
    <property type="match status" value="1"/>
</dbReference>
<sequence>MPIPMSAPKIVNVAVGILMRPDGQVLLGQRPAGKPYEGWWEFPGGKFEPGEDAAQAAVRELEEELDIHVLASQPWVVREHVYEHAHVRLHFRRVTAWEGEPRGREGQQLAWRALDAIDVEPLLPASLDPIRWLSLPAVYAISDASARGIDEWLQCLERWLEGKGLESARGSCAAPSRLLLLREPDMGPASFDRLFNGVLERVQGRDVRLMVSSRHPETYAQLAAEKTRGGIHLTGDDLHTSARDSRTAIEYLQVNYPMVAASCHSAEDLRLAGLLKLDLAVCGPVLPTQSHPGRAGLGWEGLARMIEQTPVPVYALGGLNPAHLDDARQAGAQGVAMQRGVW</sequence>
<dbReference type="PRINTS" id="PR00502">
    <property type="entry name" value="NUDIXFAMILY"/>
</dbReference>
<dbReference type="CDD" id="cd00564">
    <property type="entry name" value="TMP_TenI"/>
    <property type="match status" value="1"/>
</dbReference>